<dbReference type="EMBL" id="CASHTH010003729">
    <property type="protein sequence ID" value="CAI8048488.1"/>
    <property type="molecule type" value="Genomic_DNA"/>
</dbReference>
<dbReference type="PANTHER" id="PTHR22903:SF8">
    <property type="entry name" value="MAX-1A"/>
    <property type="match status" value="1"/>
</dbReference>
<gene>
    <name evidence="3" type="ORF">GBAR_LOCUS26741</name>
</gene>
<dbReference type="InterPro" id="IPR011993">
    <property type="entry name" value="PH-like_dom_sf"/>
</dbReference>
<comment type="caution">
    <text evidence="3">The sequence shown here is derived from an EMBL/GenBank/DDBJ whole genome shotgun (WGS) entry which is preliminary data.</text>
</comment>
<dbReference type="Gene3D" id="2.30.29.30">
    <property type="entry name" value="Pleckstrin-homology domain (PH domain)/Phosphotyrosine-binding domain (PTB)"/>
    <property type="match status" value="1"/>
</dbReference>
<evidence type="ECO:0000313" key="3">
    <source>
        <dbReference type="EMBL" id="CAI8048488.1"/>
    </source>
</evidence>
<organism evidence="3 4">
    <name type="scientific">Geodia barretti</name>
    <name type="common">Barrett's horny sponge</name>
    <dbReference type="NCBI Taxonomy" id="519541"/>
    <lineage>
        <taxon>Eukaryota</taxon>
        <taxon>Metazoa</taxon>
        <taxon>Porifera</taxon>
        <taxon>Demospongiae</taxon>
        <taxon>Heteroscleromorpha</taxon>
        <taxon>Tetractinellida</taxon>
        <taxon>Astrophorina</taxon>
        <taxon>Geodiidae</taxon>
        <taxon>Geodia</taxon>
    </lineage>
</organism>
<evidence type="ECO:0000256" key="1">
    <source>
        <dbReference type="ARBA" id="ARBA00022737"/>
    </source>
</evidence>
<name>A0AA35X7P2_GEOBA</name>
<dbReference type="AlphaFoldDB" id="A0AA35X7P2"/>
<sequence length="148" mass="16684">MKLTQMTLEHDQSLYQRQLVEQWDLCAGKTRTQCATDYLDLALQWDLCGATLFLSEKARGRSVWLAVHEGGVSLLCPSSMETRSHYSWPQLAAFGSDGDHLVLVVTSSQNGSHDNTDTEKLLFFMSKAKIHQATNLMTSYLQRRATIT</sequence>
<dbReference type="PROSITE" id="PS50057">
    <property type="entry name" value="FERM_3"/>
    <property type="match status" value="1"/>
</dbReference>
<evidence type="ECO:0000259" key="2">
    <source>
        <dbReference type="PROSITE" id="PS50057"/>
    </source>
</evidence>
<keyword evidence="4" id="KW-1185">Reference proteome</keyword>
<dbReference type="InterPro" id="IPR000299">
    <property type="entry name" value="FERM_domain"/>
</dbReference>
<dbReference type="PANTHER" id="PTHR22903">
    <property type="entry name" value="PLEKHH PROTEIN"/>
    <property type="match status" value="1"/>
</dbReference>
<proteinExistence type="predicted"/>
<reference evidence="3" key="1">
    <citation type="submission" date="2023-03" db="EMBL/GenBank/DDBJ databases">
        <authorList>
            <person name="Steffen K."/>
            <person name="Cardenas P."/>
        </authorList>
    </citation>
    <scope>NUCLEOTIDE SEQUENCE</scope>
</reference>
<keyword evidence="1" id="KW-0677">Repeat</keyword>
<evidence type="ECO:0000313" key="4">
    <source>
        <dbReference type="Proteomes" id="UP001174909"/>
    </source>
</evidence>
<protein>
    <submittedName>
        <fullName evidence="3">Pleckstrin homology domain-containing family H member 1</fullName>
    </submittedName>
</protein>
<accession>A0AA35X7P2</accession>
<feature type="domain" description="FERM" evidence="2">
    <location>
        <begin position="1"/>
        <end position="148"/>
    </location>
</feature>
<dbReference type="Proteomes" id="UP001174909">
    <property type="component" value="Unassembled WGS sequence"/>
</dbReference>